<dbReference type="EMBL" id="JAFEUC010000003">
    <property type="protein sequence ID" value="MBM7076466.1"/>
    <property type="molecule type" value="Genomic_DNA"/>
</dbReference>
<keyword evidence="3 7" id="KW-0812">Transmembrane</keyword>
<feature type="transmembrane region" description="Helical" evidence="7">
    <location>
        <begin position="214"/>
        <end position="236"/>
    </location>
</feature>
<comment type="caution">
    <text evidence="8">The sequence shown here is derived from an EMBL/GenBank/DDBJ whole genome shotgun (WGS) entry which is preliminary data.</text>
</comment>
<dbReference type="RefSeq" id="WP_204924495.1">
    <property type="nucleotide sequence ID" value="NZ_JAFEUC010000003.1"/>
</dbReference>
<evidence type="ECO:0000313" key="8">
    <source>
        <dbReference type="EMBL" id="MBM7076466.1"/>
    </source>
</evidence>
<dbReference type="InterPro" id="IPR001123">
    <property type="entry name" value="LeuE-type"/>
</dbReference>
<gene>
    <name evidence="8" type="ORF">JQX11_08900</name>
</gene>
<keyword evidence="2" id="KW-1003">Cell membrane</keyword>
<evidence type="ECO:0000256" key="3">
    <source>
        <dbReference type="ARBA" id="ARBA00022692"/>
    </source>
</evidence>
<feature type="transmembrane region" description="Helical" evidence="7">
    <location>
        <begin position="6"/>
        <end position="31"/>
    </location>
</feature>
<accession>A0ABS2IR88</accession>
<feature type="region of interest" description="Disordered" evidence="6">
    <location>
        <begin position="105"/>
        <end position="135"/>
    </location>
</feature>
<dbReference type="Proteomes" id="UP001518872">
    <property type="component" value="Unassembled WGS sequence"/>
</dbReference>
<evidence type="ECO:0000256" key="7">
    <source>
        <dbReference type="SAM" id="Phobius"/>
    </source>
</evidence>
<sequence length="237" mass="23217">MADGIVFLAVAGFAAGLGVAMPLGAIGVLIVREGMLGGHRSGLAAAFGVATVDTLYCLGALLTGAALAPVIASWGDAPRYLSGLVIVGLGCHQLVTLRRAPARPAGAAAERDGTGGARRDGGGGAERDGTGGERPARTAAGPVYVRFVLLTAVNPLTLVYFFALAGTVNAVPGSWTGPGVFVAAAGLASLLWQTGLATIGAALGATVPVRVADLLGVVASLIVVALGAAVIVVTALT</sequence>
<protein>
    <submittedName>
        <fullName evidence="8">LysE family transporter</fullName>
    </submittedName>
</protein>
<evidence type="ECO:0000256" key="1">
    <source>
        <dbReference type="ARBA" id="ARBA00004651"/>
    </source>
</evidence>
<keyword evidence="9" id="KW-1185">Reference proteome</keyword>
<organism evidence="8 9">
    <name type="scientific">Micromonospora humida</name>
    <dbReference type="NCBI Taxonomy" id="2809018"/>
    <lineage>
        <taxon>Bacteria</taxon>
        <taxon>Bacillati</taxon>
        <taxon>Actinomycetota</taxon>
        <taxon>Actinomycetes</taxon>
        <taxon>Micromonosporales</taxon>
        <taxon>Micromonosporaceae</taxon>
        <taxon>Micromonospora</taxon>
    </lineage>
</organism>
<comment type="subcellular location">
    <subcellularLocation>
        <location evidence="1">Cell membrane</location>
        <topology evidence="1">Multi-pass membrane protein</topology>
    </subcellularLocation>
</comment>
<evidence type="ECO:0000256" key="2">
    <source>
        <dbReference type="ARBA" id="ARBA00022475"/>
    </source>
</evidence>
<feature type="transmembrane region" description="Helical" evidence="7">
    <location>
        <begin position="143"/>
        <end position="168"/>
    </location>
</feature>
<name>A0ABS2IR88_9ACTN</name>
<feature type="transmembrane region" description="Helical" evidence="7">
    <location>
        <begin position="43"/>
        <end position="68"/>
    </location>
</feature>
<feature type="compositionally biased region" description="Basic and acidic residues" evidence="6">
    <location>
        <begin position="109"/>
        <end position="135"/>
    </location>
</feature>
<dbReference type="Pfam" id="PF01810">
    <property type="entry name" value="LysE"/>
    <property type="match status" value="1"/>
</dbReference>
<feature type="transmembrane region" description="Helical" evidence="7">
    <location>
        <begin position="180"/>
        <end position="202"/>
    </location>
</feature>
<reference evidence="8 9" key="1">
    <citation type="submission" date="2021-02" db="EMBL/GenBank/DDBJ databases">
        <authorList>
            <person name="Ra J.-S."/>
        </authorList>
    </citation>
    <scope>NUCLEOTIDE SEQUENCE [LARGE SCALE GENOMIC DNA]</scope>
    <source>
        <strain evidence="8 9">MMS20-R1-14</strain>
    </source>
</reference>
<keyword evidence="4 7" id="KW-1133">Transmembrane helix</keyword>
<evidence type="ECO:0000256" key="5">
    <source>
        <dbReference type="ARBA" id="ARBA00023136"/>
    </source>
</evidence>
<proteinExistence type="predicted"/>
<keyword evidence="5 7" id="KW-0472">Membrane</keyword>
<evidence type="ECO:0000313" key="9">
    <source>
        <dbReference type="Proteomes" id="UP001518872"/>
    </source>
</evidence>
<evidence type="ECO:0000256" key="4">
    <source>
        <dbReference type="ARBA" id="ARBA00022989"/>
    </source>
</evidence>
<evidence type="ECO:0000256" key="6">
    <source>
        <dbReference type="SAM" id="MobiDB-lite"/>
    </source>
</evidence>